<dbReference type="GO" id="GO:0016747">
    <property type="term" value="F:acyltransferase activity, transferring groups other than amino-acyl groups"/>
    <property type="evidence" value="ECO:0007669"/>
    <property type="project" value="InterPro"/>
</dbReference>
<accession>A0A1G8IGU4</accession>
<dbReference type="SUPFAM" id="SSF55729">
    <property type="entry name" value="Acyl-CoA N-acyltransferases (Nat)"/>
    <property type="match status" value="1"/>
</dbReference>
<dbReference type="GO" id="GO:0005840">
    <property type="term" value="C:ribosome"/>
    <property type="evidence" value="ECO:0007669"/>
    <property type="project" value="UniProtKB-KW"/>
</dbReference>
<dbReference type="InterPro" id="IPR000182">
    <property type="entry name" value="GNAT_dom"/>
</dbReference>
<dbReference type="Pfam" id="PF00583">
    <property type="entry name" value="Acetyltransf_1"/>
    <property type="match status" value="1"/>
</dbReference>
<feature type="domain" description="N-acetyltransferase" evidence="1">
    <location>
        <begin position="3"/>
        <end position="166"/>
    </location>
</feature>
<name>A0A1G8IGU4_9CLOT</name>
<gene>
    <name evidence="2" type="ORF">SAMN05421804_101881</name>
</gene>
<protein>
    <submittedName>
        <fullName evidence="2">Ribosomal protein S18 acetylase RimI</fullName>
    </submittedName>
</protein>
<dbReference type="Proteomes" id="UP000183255">
    <property type="component" value="Unassembled WGS sequence"/>
</dbReference>
<evidence type="ECO:0000313" key="3">
    <source>
        <dbReference type="Proteomes" id="UP000183255"/>
    </source>
</evidence>
<dbReference type="PROSITE" id="PS51186">
    <property type="entry name" value="GNAT"/>
    <property type="match status" value="1"/>
</dbReference>
<reference evidence="2 3" key="1">
    <citation type="submission" date="2016-10" db="EMBL/GenBank/DDBJ databases">
        <authorList>
            <person name="de Groot N.N."/>
        </authorList>
    </citation>
    <scope>NUCLEOTIDE SEQUENCE [LARGE SCALE GENOMIC DNA]</scope>
    <source>
        <strain evidence="2 3">CGMCC 1.5058</strain>
    </source>
</reference>
<sequence length="172" mass="19697">MSIIFRRMSMEDVESVWRMFQDIREEKIDMSFAEISSIEEVTSYVDNPSELTYVAVSEEDPHTVLCLIKGKREMSEEKKHAVFLSAATARSARGRGLVSKLTDYALNEMEHEGITIARIYVYSNNISSIKAIQKMDFTHAGTVLMHHKDRATGEFVDDLIFHKILNLKSKAF</sequence>
<evidence type="ECO:0000259" key="1">
    <source>
        <dbReference type="PROSITE" id="PS51186"/>
    </source>
</evidence>
<dbReference type="EMBL" id="FNDZ01000001">
    <property type="protein sequence ID" value="SDI18007.1"/>
    <property type="molecule type" value="Genomic_DNA"/>
</dbReference>
<organism evidence="2 3">
    <name type="scientific">Proteiniclasticum ruminis</name>
    <dbReference type="NCBI Taxonomy" id="398199"/>
    <lineage>
        <taxon>Bacteria</taxon>
        <taxon>Bacillati</taxon>
        <taxon>Bacillota</taxon>
        <taxon>Clostridia</taxon>
        <taxon>Eubacteriales</taxon>
        <taxon>Clostridiaceae</taxon>
        <taxon>Proteiniclasticum</taxon>
    </lineage>
</organism>
<dbReference type="AlphaFoldDB" id="A0A1G8IGU4"/>
<evidence type="ECO:0000313" key="2">
    <source>
        <dbReference type="EMBL" id="SDI18007.1"/>
    </source>
</evidence>
<dbReference type="InterPro" id="IPR016181">
    <property type="entry name" value="Acyl_CoA_acyltransferase"/>
</dbReference>
<keyword evidence="2" id="KW-0687">Ribonucleoprotein</keyword>
<proteinExistence type="predicted"/>
<dbReference type="Gene3D" id="3.40.630.30">
    <property type="match status" value="1"/>
</dbReference>
<keyword evidence="2" id="KW-0689">Ribosomal protein</keyword>